<dbReference type="AlphaFoldDB" id="A0A5C0VC88"/>
<dbReference type="InterPro" id="IPR032466">
    <property type="entry name" value="Metal_Hydrolase"/>
</dbReference>
<accession>A0A5C0VC88</accession>
<protein>
    <submittedName>
        <fullName evidence="3">Amidohydrolase family protein</fullName>
    </submittedName>
</protein>
<dbReference type="PANTHER" id="PTHR43569">
    <property type="entry name" value="AMIDOHYDROLASE"/>
    <property type="match status" value="1"/>
</dbReference>
<dbReference type="Gene3D" id="3.20.20.140">
    <property type="entry name" value="Metal-dependent hydrolases"/>
    <property type="match status" value="1"/>
</dbReference>
<gene>
    <name evidence="3" type="ORF">FYC62_00850</name>
</gene>
<dbReference type="Proteomes" id="UP000323653">
    <property type="component" value="Chromosome"/>
</dbReference>
<dbReference type="InterPro" id="IPR052350">
    <property type="entry name" value="Metallo-dep_Lactonases"/>
</dbReference>
<evidence type="ECO:0000313" key="3">
    <source>
        <dbReference type="EMBL" id="QEK50378.1"/>
    </source>
</evidence>
<keyword evidence="3" id="KW-0378">Hydrolase</keyword>
<comment type="similarity">
    <text evidence="1">Belongs to the metallo-dependent hydrolases superfamily.</text>
</comment>
<organism evidence="3 4">
    <name type="scientific">Pedobacter aquae</name>
    <dbReference type="NCBI Taxonomy" id="2605747"/>
    <lineage>
        <taxon>Bacteria</taxon>
        <taxon>Pseudomonadati</taxon>
        <taxon>Bacteroidota</taxon>
        <taxon>Sphingobacteriia</taxon>
        <taxon>Sphingobacteriales</taxon>
        <taxon>Sphingobacteriaceae</taxon>
        <taxon>Pedobacter</taxon>
    </lineage>
</organism>
<dbReference type="Pfam" id="PF04909">
    <property type="entry name" value="Amidohydro_2"/>
    <property type="match status" value="1"/>
</dbReference>
<evidence type="ECO:0000256" key="1">
    <source>
        <dbReference type="ARBA" id="ARBA00038310"/>
    </source>
</evidence>
<reference evidence="3 4" key="1">
    <citation type="submission" date="2019-08" db="EMBL/GenBank/DDBJ databases">
        <title>Pedobacter sp. nov., isolated from Han river, South Korea.</title>
        <authorList>
            <person name="Lee D.-H."/>
            <person name="Kim Y.-S."/>
            <person name="Hwang E.-M."/>
            <person name="Le Tran T.C."/>
            <person name="Cha C.-J."/>
        </authorList>
    </citation>
    <scope>NUCLEOTIDE SEQUENCE [LARGE SCALE GENOMIC DNA]</scope>
    <source>
        <strain evidence="3 4">CJ43</strain>
    </source>
</reference>
<sequence>MKIDAHQHFWVYDPIKYDWISDDMSVIRQNHLPEDLHPILKENGLDACITVQSHQSEEENDFQLANASKNDFIKGVVGWVDLQADNIEERLAYYQQFPIMKGFRHVLQGEQDRALMLKKEFMNGISKLQQFGFTYDILIFEDQIDFSSTLVETFPNQAFVLDHIAKPDIKHQKITDWEKAIKKLAQHENVSCKVSGMVTEADWKNWKQADFEPYLDVVFNAFGTDRLMYGSDWPVCRVAADYKQVLEIFKTYIQSLSSTEQDKVMGENAAKFYNI</sequence>
<dbReference type="KEGG" id="pej:FYC62_00850"/>
<dbReference type="GO" id="GO:0016787">
    <property type="term" value="F:hydrolase activity"/>
    <property type="evidence" value="ECO:0007669"/>
    <property type="project" value="UniProtKB-KW"/>
</dbReference>
<dbReference type="RefSeq" id="WP_149073579.1">
    <property type="nucleotide sequence ID" value="NZ_CP043329.1"/>
</dbReference>
<dbReference type="SUPFAM" id="SSF51556">
    <property type="entry name" value="Metallo-dependent hydrolases"/>
    <property type="match status" value="1"/>
</dbReference>
<evidence type="ECO:0000259" key="2">
    <source>
        <dbReference type="Pfam" id="PF04909"/>
    </source>
</evidence>
<name>A0A5C0VC88_9SPHI</name>
<dbReference type="EMBL" id="CP043329">
    <property type="protein sequence ID" value="QEK50378.1"/>
    <property type="molecule type" value="Genomic_DNA"/>
</dbReference>
<dbReference type="PANTHER" id="PTHR43569:SF2">
    <property type="entry name" value="AMIDOHYDROLASE-RELATED DOMAIN-CONTAINING PROTEIN"/>
    <property type="match status" value="1"/>
</dbReference>
<evidence type="ECO:0000313" key="4">
    <source>
        <dbReference type="Proteomes" id="UP000323653"/>
    </source>
</evidence>
<dbReference type="InterPro" id="IPR006680">
    <property type="entry name" value="Amidohydro-rel"/>
</dbReference>
<proteinExistence type="inferred from homology"/>
<keyword evidence="4" id="KW-1185">Reference proteome</keyword>
<feature type="domain" description="Amidohydrolase-related" evidence="2">
    <location>
        <begin position="3"/>
        <end position="275"/>
    </location>
</feature>